<name>A0A1L3MGF5_9MICO</name>
<gene>
    <name evidence="3" type="ORF">ASJ30_06885</name>
</gene>
<dbReference type="Pfam" id="PF17853">
    <property type="entry name" value="GGDEF_2"/>
    <property type="match status" value="1"/>
</dbReference>
<sequence length="625" mass="66221">MQAMSSTEESEQTEQVVHLLELLAADGPVDQLADAPAPERARDLALRIGATRELHRRRESAQSSLLDIARELSTEKEPEVVLEAIVRRARTLIGTDLAYLTLYDPEAGDTFMKVTDGSVSADFQSLRLSLGDGLGGLVASTRKPYWTADYPADERFSHTHEIDHGVGDEGIIAICGTPLIVESNFVGVLFAANRSPRPFSRSEVVLLGDLAAFAALAIVQTRALADAQTAFAALSEAHETVRQQATGVARAAAAHDRFASVVLEGGGVSDVTRALVDLLGGWAVLFDGTGERRSTLGPAPPPEGDQDALLSLPVVDRARHEAGRLVEEGGVHAIGVIASHEQLGTLVVGAPGTLEEADQRTVERAAVVTALVLLFERQADDARQTARNRLLADLLSGRGSHEERTGYLRSAGLEPRDPMCLLVARGGDPTQQRALALTVSTLLGEGSLVGTHDGAVVALVGGEDPDHLARSLAERITRGPRLTVGGCGPLTDVDGLPQAFEDGARTVGALVALGRTGTGAAARELGFAGLIVGSDPDVHDYVQSVLGPVLRYDDERGSDLVGTLVAYFAAGSSPRHAAGELHVHVNTVAQRLARVSALLGDDWQHPDRALEIQLALRMRRLLESR</sequence>
<dbReference type="InterPro" id="IPR029016">
    <property type="entry name" value="GAF-like_dom_sf"/>
</dbReference>
<dbReference type="PANTHER" id="PTHR33744">
    <property type="entry name" value="CARBOHYDRATE DIACID REGULATOR"/>
    <property type="match status" value="1"/>
</dbReference>
<dbReference type="InterPro" id="IPR041522">
    <property type="entry name" value="CdaR_GGDEF"/>
</dbReference>
<dbReference type="AlphaFoldDB" id="A0A1L3MGF5"/>
<dbReference type="InterPro" id="IPR051448">
    <property type="entry name" value="CdaR-like_regulators"/>
</dbReference>
<dbReference type="Pfam" id="PF01590">
    <property type="entry name" value="GAF"/>
    <property type="match status" value="1"/>
</dbReference>
<feature type="domain" description="GAF" evidence="2">
    <location>
        <begin position="77"/>
        <end position="228"/>
    </location>
</feature>
<dbReference type="InterPro" id="IPR003018">
    <property type="entry name" value="GAF"/>
</dbReference>
<dbReference type="InterPro" id="IPR042070">
    <property type="entry name" value="PucR_C-HTH_sf"/>
</dbReference>
<dbReference type="Proteomes" id="UP000182938">
    <property type="component" value="Chromosome"/>
</dbReference>
<dbReference type="Gene3D" id="3.30.450.40">
    <property type="match status" value="1"/>
</dbReference>
<evidence type="ECO:0000256" key="1">
    <source>
        <dbReference type="ARBA" id="ARBA00006754"/>
    </source>
</evidence>
<dbReference type="InterPro" id="IPR025736">
    <property type="entry name" value="PucR_C-HTH_dom"/>
</dbReference>
<proteinExistence type="inferred from homology"/>
<organism evidence="3 4">
    <name type="scientific">Janibacter indicus</name>
    <dbReference type="NCBI Taxonomy" id="857417"/>
    <lineage>
        <taxon>Bacteria</taxon>
        <taxon>Bacillati</taxon>
        <taxon>Actinomycetota</taxon>
        <taxon>Actinomycetes</taxon>
        <taxon>Micrococcales</taxon>
        <taxon>Intrasporangiaceae</taxon>
        <taxon>Janibacter</taxon>
    </lineage>
</organism>
<dbReference type="Pfam" id="PF13556">
    <property type="entry name" value="HTH_30"/>
    <property type="match status" value="1"/>
</dbReference>
<dbReference type="SUPFAM" id="SSF55781">
    <property type="entry name" value="GAF domain-like"/>
    <property type="match status" value="1"/>
</dbReference>
<dbReference type="Gene3D" id="1.10.10.2840">
    <property type="entry name" value="PucR C-terminal helix-turn-helix domain"/>
    <property type="match status" value="1"/>
</dbReference>
<evidence type="ECO:0000313" key="4">
    <source>
        <dbReference type="Proteomes" id="UP000182938"/>
    </source>
</evidence>
<dbReference type="PANTHER" id="PTHR33744:SF1">
    <property type="entry name" value="DNA-BINDING TRANSCRIPTIONAL ACTIVATOR ADER"/>
    <property type="match status" value="1"/>
</dbReference>
<evidence type="ECO:0000313" key="3">
    <source>
        <dbReference type="EMBL" id="APH01306.1"/>
    </source>
</evidence>
<comment type="similarity">
    <text evidence="1">Belongs to the CdaR family.</text>
</comment>
<dbReference type="SMART" id="SM00065">
    <property type="entry name" value="GAF"/>
    <property type="match status" value="1"/>
</dbReference>
<accession>A0A1L3MGF5</accession>
<keyword evidence="4" id="KW-1185">Reference proteome</keyword>
<protein>
    <submittedName>
        <fullName evidence="3">Diguanylate cyclase</fullName>
    </submittedName>
</protein>
<reference evidence="3 4" key="1">
    <citation type="submission" date="2015-11" db="EMBL/GenBank/DDBJ databases">
        <authorList>
            <person name="Zhang Y."/>
            <person name="Guo Z."/>
        </authorList>
    </citation>
    <scope>NUCLEOTIDE SEQUENCE [LARGE SCALE GENOMIC DNA]</scope>
    <source>
        <strain evidence="3 4">YFY001</strain>
    </source>
</reference>
<dbReference type="KEGG" id="jte:ASJ30_06885"/>
<evidence type="ECO:0000259" key="2">
    <source>
        <dbReference type="SMART" id="SM00065"/>
    </source>
</evidence>
<dbReference type="EMBL" id="CP013290">
    <property type="protein sequence ID" value="APH01306.1"/>
    <property type="molecule type" value="Genomic_DNA"/>
</dbReference>